<gene>
    <name evidence="1" type="ORF">QJT80_03155</name>
</gene>
<dbReference type="AlphaFoldDB" id="A0AA95H694"/>
<dbReference type="PANTHER" id="PTHR40278">
    <property type="entry name" value="DNA UTILIZATION PROTEIN HOFN"/>
    <property type="match status" value="1"/>
</dbReference>
<organism evidence="1">
    <name type="scientific">Candidatus Thiocaldithrix dubininis</name>
    <dbReference type="NCBI Taxonomy" id="3080823"/>
    <lineage>
        <taxon>Bacteria</taxon>
        <taxon>Pseudomonadati</taxon>
        <taxon>Pseudomonadota</taxon>
        <taxon>Gammaproteobacteria</taxon>
        <taxon>Thiotrichales</taxon>
        <taxon>Thiotrichaceae</taxon>
        <taxon>Candidatus Thiocaldithrix</taxon>
    </lineage>
</organism>
<protein>
    <submittedName>
        <fullName evidence="1">PilN domain-containing protein</fullName>
    </submittedName>
</protein>
<dbReference type="InterPro" id="IPR007813">
    <property type="entry name" value="PilN"/>
</dbReference>
<accession>A0AA95H694</accession>
<reference evidence="1" key="1">
    <citation type="journal article" date="2023" name="Int. J. Mol. Sci.">
        <title>Metagenomics Revealed a New Genus 'Candidatus Thiocaldithrix dubininis' gen. nov., sp. nov. and a New Species 'Candidatus Thiothrix putei' sp. nov. in the Family Thiotrichaceae, Some Members of Which Have Traits of Both Na+- and H+-Motive Energetics.</title>
        <authorList>
            <person name="Ravin N.V."/>
            <person name="Muntyan M.S."/>
            <person name="Smolyakov D.D."/>
            <person name="Rudenko T.S."/>
            <person name="Beletsky A.V."/>
            <person name="Mardanov A.V."/>
            <person name="Grabovich M.Y."/>
        </authorList>
    </citation>
    <scope>NUCLEOTIDE SEQUENCE</scope>
    <source>
        <strain evidence="1">GKL-01</strain>
    </source>
</reference>
<dbReference type="Pfam" id="PF05137">
    <property type="entry name" value="PilN"/>
    <property type="match status" value="1"/>
</dbReference>
<dbReference type="KEGG" id="tdu:QJT80_03155"/>
<dbReference type="Proteomes" id="UP001300672">
    <property type="component" value="Chromosome"/>
</dbReference>
<dbReference type="EMBL" id="CP124755">
    <property type="protein sequence ID" value="WGZ91476.1"/>
    <property type="molecule type" value="Genomic_DNA"/>
</dbReference>
<proteinExistence type="predicted"/>
<dbReference type="InterPro" id="IPR052534">
    <property type="entry name" value="Extracell_DNA_Util/SecSys_Comp"/>
</dbReference>
<reference evidence="1" key="2">
    <citation type="submission" date="2023-04" db="EMBL/GenBank/DDBJ databases">
        <authorList>
            <person name="Beletskiy A.V."/>
            <person name="Mardanov A.V."/>
            <person name="Ravin N.V."/>
        </authorList>
    </citation>
    <scope>NUCLEOTIDE SEQUENCE</scope>
    <source>
        <strain evidence="1">GKL-01</strain>
    </source>
</reference>
<sequence length="351" mass="39964">MLLLAKFQAFLQWWGDGLSQSLPEPLRKWFRATTPSVVFQMQGEQYANVFWYEDGKAQSRGQFYFGGMNVPLGQLLPKVAKQKKYTVDLQLGQAQALHLKKAFPEAAKDNLRQVVGYQLDRLTPFSVDNAYYDVRLAQYDKLRKEVIADIYVSPQHVVDKLVRQLKEVGFEQVEIVSVADGAGQINLFRQQANANNQSWSRIPLYFALSMLGLALLAPLGYKLRRAEQIDDALKTLRRDSAEQLAVRDQLSLAQEALQFLENKRKTSPVALDIVEKLSVSIPIDTWLERLSLEGKNLEIRGESAKVLSLIDTLEELPEFSNVRFKSPITRNKENGRDRFHIEAKVEVAHAS</sequence>
<dbReference type="PANTHER" id="PTHR40278:SF1">
    <property type="entry name" value="DNA UTILIZATION PROTEIN HOFN"/>
    <property type="match status" value="1"/>
</dbReference>
<evidence type="ECO:0000313" key="1">
    <source>
        <dbReference type="EMBL" id="WGZ91476.1"/>
    </source>
</evidence>
<name>A0AA95H694_9GAMM</name>